<dbReference type="GO" id="GO:0005987">
    <property type="term" value="P:sucrose catabolic process"/>
    <property type="evidence" value="ECO:0007669"/>
    <property type="project" value="TreeGrafter"/>
</dbReference>
<feature type="domain" description="Glycosyl hydrolase family 32 C-terminal" evidence="7">
    <location>
        <begin position="375"/>
        <end position="529"/>
    </location>
</feature>
<dbReference type="PANTHER" id="PTHR42800:SF1">
    <property type="entry name" value="EXOINULINASE INUD (AFU_ORTHOLOGUE AFUA_5G00480)"/>
    <property type="match status" value="1"/>
</dbReference>
<reference evidence="8 9" key="1">
    <citation type="submission" date="2019-04" db="EMBL/GenBank/DDBJ databases">
        <title>Lewinella litorea sp. nov., isolated from a marine sand.</title>
        <authorList>
            <person name="Yoon J.-H."/>
        </authorList>
    </citation>
    <scope>NUCLEOTIDE SEQUENCE [LARGE SCALE GENOMIC DNA]</scope>
    <source>
        <strain evidence="8 9">HSMS-39</strain>
    </source>
</reference>
<accession>A0A4S4NKV7</accession>
<dbReference type="InterPro" id="IPR018053">
    <property type="entry name" value="Glyco_hydro_32_AS"/>
</dbReference>
<dbReference type="Gene3D" id="2.115.10.20">
    <property type="entry name" value="Glycosyl hydrolase domain, family 43"/>
    <property type="match status" value="1"/>
</dbReference>
<dbReference type="AlphaFoldDB" id="A0A4S4NKV7"/>
<dbReference type="PANTHER" id="PTHR42800">
    <property type="entry name" value="EXOINULINASE INUD (AFU_ORTHOLOGUE AFUA_5G00480)"/>
    <property type="match status" value="1"/>
</dbReference>
<feature type="chain" id="PRO_5020538151" evidence="5">
    <location>
        <begin position="20"/>
        <end position="546"/>
    </location>
</feature>
<dbReference type="Pfam" id="PF00251">
    <property type="entry name" value="Glyco_hydro_32N"/>
    <property type="match status" value="1"/>
</dbReference>
<comment type="similarity">
    <text evidence="1 4">Belongs to the glycosyl hydrolase 32 family.</text>
</comment>
<evidence type="ECO:0000256" key="3">
    <source>
        <dbReference type="ARBA" id="ARBA00023295"/>
    </source>
</evidence>
<evidence type="ECO:0000313" key="8">
    <source>
        <dbReference type="EMBL" id="THH39467.1"/>
    </source>
</evidence>
<evidence type="ECO:0000256" key="2">
    <source>
        <dbReference type="ARBA" id="ARBA00022801"/>
    </source>
</evidence>
<dbReference type="InterPro" id="IPR023296">
    <property type="entry name" value="Glyco_hydro_beta-prop_sf"/>
</dbReference>
<proteinExistence type="inferred from homology"/>
<organism evidence="8 9">
    <name type="scientific">Neolewinella litorea</name>
    <dbReference type="NCBI Taxonomy" id="2562452"/>
    <lineage>
        <taxon>Bacteria</taxon>
        <taxon>Pseudomonadati</taxon>
        <taxon>Bacteroidota</taxon>
        <taxon>Saprospiria</taxon>
        <taxon>Saprospirales</taxon>
        <taxon>Lewinellaceae</taxon>
        <taxon>Neolewinella</taxon>
    </lineage>
</organism>
<dbReference type="GO" id="GO:0005737">
    <property type="term" value="C:cytoplasm"/>
    <property type="evidence" value="ECO:0007669"/>
    <property type="project" value="TreeGrafter"/>
</dbReference>
<dbReference type="Gene3D" id="2.60.120.560">
    <property type="entry name" value="Exo-inulinase, domain 1"/>
    <property type="match status" value="1"/>
</dbReference>
<keyword evidence="9" id="KW-1185">Reference proteome</keyword>
<gene>
    <name evidence="8" type="ORF">E4021_12010</name>
</gene>
<comment type="caution">
    <text evidence="8">The sequence shown here is derived from an EMBL/GenBank/DDBJ whole genome shotgun (WGS) entry which is preliminary data.</text>
</comment>
<dbReference type="SMART" id="SM00640">
    <property type="entry name" value="Glyco_32"/>
    <property type="match status" value="1"/>
</dbReference>
<dbReference type="SUPFAM" id="SSF75005">
    <property type="entry name" value="Arabinanase/levansucrase/invertase"/>
    <property type="match status" value="1"/>
</dbReference>
<name>A0A4S4NKV7_9BACT</name>
<dbReference type="PROSITE" id="PS51257">
    <property type="entry name" value="PROKAR_LIPOPROTEIN"/>
    <property type="match status" value="1"/>
</dbReference>
<feature type="domain" description="Glycosyl hydrolase family 32 N-terminal" evidence="6">
    <location>
        <begin position="48"/>
        <end position="366"/>
    </location>
</feature>
<dbReference type="RefSeq" id="WP_136459601.1">
    <property type="nucleotide sequence ID" value="NZ_SRSF01000004.1"/>
</dbReference>
<dbReference type="Pfam" id="PF08244">
    <property type="entry name" value="Glyco_hydro_32C"/>
    <property type="match status" value="1"/>
</dbReference>
<dbReference type="SUPFAM" id="SSF49899">
    <property type="entry name" value="Concanavalin A-like lectins/glucanases"/>
    <property type="match status" value="1"/>
</dbReference>
<dbReference type="CDD" id="cd18622">
    <property type="entry name" value="GH32_Inu-like"/>
    <property type="match status" value="1"/>
</dbReference>
<evidence type="ECO:0000256" key="1">
    <source>
        <dbReference type="ARBA" id="ARBA00009902"/>
    </source>
</evidence>
<dbReference type="OrthoDB" id="9759709at2"/>
<keyword evidence="3 4" id="KW-0326">Glycosidase</keyword>
<dbReference type="PROSITE" id="PS00609">
    <property type="entry name" value="GLYCOSYL_HYDROL_F32"/>
    <property type="match status" value="1"/>
</dbReference>
<dbReference type="InterPro" id="IPR013320">
    <property type="entry name" value="ConA-like_dom_sf"/>
</dbReference>
<evidence type="ECO:0000259" key="6">
    <source>
        <dbReference type="Pfam" id="PF00251"/>
    </source>
</evidence>
<keyword evidence="2 4" id="KW-0378">Hydrolase</keyword>
<keyword evidence="5" id="KW-0732">Signal</keyword>
<evidence type="ECO:0000256" key="4">
    <source>
        <dbReference type="RuleBase" id="RU362110"/>
    </source>
</evidence>
<protein>
    <submittedName>
        <fullName evidence="8">Glycoside hydrolase family 32 protein</fullName>
    </submittedName>
</protein>
<dbReference type="InterPro" id="IPR013189">
    <property type="entry name" value="Glyco_hydro_32_C"/>
</dbReference>
<evidence type="ECO:0000313" key="9">
    <source>
        <dbReference type="Proteomes" id="UP000308528"/>
    </source>
</evidence>
<dbReference type="EMBL" id="SRSF01000004">
    <property type="protein sequence ID" value="THH39467.1"/>
    <property type="molecule type" value="Genomic_DNA"/>
</dbReference>
<evidence type="ECO:0000259" key="7">
    <source>
        <dbReference type="Pfam" id="PF08244"/>
    </source>
</evidence>
<feature type="signal peptide" evidence="5">
    <location>
        <begin position="1"/>
        <end position="19"/>
    </location>
</feature>
<dbReference type="InterPro" id="IPR001362">
    <property type="entry name" value="Glyco_hydro_32"/>
</dbReference>
<dbReference type="Proteomes" id="UP000308528">
    <property type="component" value="Unassembled WGS sequence"/>
</dbReference>
<evidence type="ECO:0000256" key="5">
    <source>
        <dbReference type="SAM" id="SignalP"/>
    </source>
</evidence>
<sequence length="546" mass="60534">MDKFLLPLCLTLALLGTFACGRSTPPEAVAGVASVETDYGEPHRPRFHFSPPANWMNDPNGMVYHEGEYHLFYQYYPDSTVWGPMHWGHAVSTDLVHWEHLSVALYPDSLGYIFSGSAVVDHRNTSGLGKEGEAPLVAIYTYHNAERERAGHDDYQYQAIAYSHDRGRSWTKYAGNPVLPNNTGLRDFRDPKVSWSEAANQWVMTLAAQDHISFYGSDNLIDWEHLSDFGSDLGSHGGVWECPDLFRLPVKDGDDSKHVLLVSINPGAPNGGSGTQYFVGNFDGTTFTLDPAFASDVTNERGVWLDYGRDNYAGVTWSDVPESDGRRLFLGWMSNWNYANVVPTETWRSAMTVPRVLTLHQTPAGYRVFSQPVAELETLRGSEFAVAEMEGNQPAQPATDESAALAFPAPASAEVKLRYSIEPGSQARFGLELLNEDGEVYRIGYDAAKGHYFSDRRAAGDHSFSDAFTGTFEQAPRISDSGELSMHLLIDRASVELFADGGATVVTEIFFPSTDFNRMRLFAEGEGVRLLDSQGYTLASIWPEVR</sequence>
<dbReference type="InterPro" id="IPR013148">
    <property type="entry name" value="Glyco_hydro_32_N"/>
</dbReference>
<dbReference type="GO" id="GO:0004575">
    <property type="term" value="F:sucrose alpha-glucosidase activity"/>
    <property type="evidence" value="ECO:0007669"/>
    <property type="project" value="TreeGrafter"/>
</dbReference>